<name>A0A329Y7Q6_RHITR</name>
<organism evidence="3 4">
    <name type="scientific">Rhizobium tropici</name>
    <dbReference type="NCBI Taxonomy" id="398"/>
    <lineage>
        <taxon>Bacteria</taxon>
        <taxon>Pseudomonadati</taxon>
        <taxon>Pseudomonadota</taxon>
        <taxon>Alphaproteobacteria</taxon>
        <taxon>Hyphomicrobiales</taxon>
        <taxon>Rhizobiaceae</taxon>
        <taxon>Rhizobium/Agrobacterium group</taxon>
        <taxon>Rhizobium</taxon>
    </lineage>
</organism>
<protein>
    <submittedName>
        <fullName evidence="3">Uncharacterized protein</fullName>
    </submittedName>
</protein>
<keyword evidence="2" id="KW-0812">Transmembrane</keyword>
<evidence type="ECO:0000313" key="4">
    <source>
        <dbReference type="Proteomes" id="UP000251205"/>
    </source>
</evidence>
<gene>
    <name evidence="3" type="ORF">DQ393_25560</name>
</gene>
<evidence type="ECO:0000256" key="2">
    <source>
        <dbReference type="SAM" id="Phobius"/>
    </source>
</evidence>
<evidence type="ECO:0000256" key="1">
    <source>
        <dbReference type="SAM" id="MobiDB-lite"/>
    </source>
</evidence>
<feature type="region of interest" description="Disordered" evidence="1">
    <location>
        <begin position="454"/>
        <end position="503"/>
    </location>
</feature>
<dbReference type="Proteomes" id="UP000251205">
    <property type="component" value="Unassembled WGS sequence"/>
</dbReference>
<keyword evidence="2" id="KW-0472">Membrane</keyword>
<dbReference type="RefSeq" id="WP_112344501.1">
    <property type="nucleotide sequence ID" value="NZ_QMKK01000054.1"/>
</dbReference>
<dbReference type="AlphaFoldDB" id="A0A329Y7Q6"/>
<accession>A0A329Y7Q6</accession>
<feature type="compositionally biased region" description="Low complexity" evidence="1">
    <location>
        <begin position="462"/>
        <end position="480"/>
    </location>
</feature>
<dbReference type="OrthoDB" id="9178739at2"/>
<dbReference type="EMBL" id="QMKK01000054">
    <property type="protein sequence ID" value="RAX38004.1"/>
    <property type="molecule type" value="Genomic_DNA"/>
</dbReference>
<evidence type="ECO:0000313" key="3">
    <source>
        <dbReference type="EMBL" id="RAX38004.1"/>
    </source>
</evidence>
<reference evidence="3 4" key="1">
    <citation type="submission" date="2018-06" db="EMBL/GenBank/DDBJ databases">
        <title>Whole Genome Sequence of an efficient microsymbiont, Rhizobium tropici.</title>
        <authorList>
            <person name="Srinivasan R."/>
            <person name="Singh H.V."/>
            <person name="Srivastava R."/>
            <person name="Kumari B."/>
            <person name="Radhakrishna A."/>
        </authorList>
    </citation>
    <scope>NUCLEOTIDE SEQUENCE [LARGE SCALE GENOMIC DNA]</scope>
    <source>
        <strain evidence="3 4">IGFRI Rhizo-19</strain>
    </source>
</reference>
<sequence>MTPTEILDLIARTQPTKPVEEHAELIIVRAKLDDAALRTEWLALRASIPAFLESVTIRRDGTDIALDDGDVPAPSTVFAITLNKVSQKAVLRLFYGKSLIGLSRALDSSLVVCVAELTADQAFTSYGARFQPWTQQPPAPFERMPELPNPRSISHDASNAGLVPADIRPWLLQHHPAQSSQTFEAWRSLAAPRLMAALSDQVYGAAPNVIYQFSGPPSRKVGLSLLELLAIFDRLNEGVFWAFAGGERDTETRHVLLAAEWARSYRQGNLAEFGDGSLESAKAAYAAYVKAGSKETLKALADLRKTVVDEAQKATQRAQDMTGALWKDLAVATTPFVIKILSDAAKTPNTWIAGLFAIGAAAFLILSFRVQTFINAGYFSGQDRARAIWALRLNQVLSAAEIEEFSETPIRNSVSDYDRVRKTVRNVYGTLVAILIIFAGYQFYTAATAKVPPANSGTVGRQGPSQSPASGSPLPGPAASNRPEPAALQKAAPVPGTPATKPP</sequence>
<feature type="transmembrane region" description="Helical" evidence="2">
    <location>
        <begin position="351"/>
        <end position="370"/>
    </location>
</feature>
<comment type="caution">
    <text evidence="3">The sequence shown here is derived from an EMBL/GenBank/DDBJ whole genome shotgun (WGS) entry which is preliminary data.</text>
</comment>
<feature type="transmembrane region" description="Helical" evidence="2">
    <location>
        <begin position="427"/>
        <end position="444"/>
    </location>
</feature>
<keyword evidence="2" id="KW-1133">Transmembrane helix</keyword>
<proteinExistence type="predicted"/>